<gene>
    <name evidence="1" type="ORF">LCPAC103_01260</name>
</gene>
<accession>A0A481Z4J8</accession>
<organism evidence="1">
    <name type="scientific">Pithovirus LCPAC103</name>
    <dbReference type="NCBI Taxonomy" id="2506588"/>
    <lineage>
        <taxon>Viruses</taxon>
        <taxon>Pithoviruses</taxon>
    </lineage>
</organism>
<name>A0A481Z4J8_9VIRU</name>
<protein>
    <submittedName>
        <fullName evidence="1">Uncharacterized protein</fullName>
    </submittedName>
</protein>
<dbReference type="EMBL" id="MK500486">
    <property type="protein sequence ID" value="QBK90445.1"/>
    <property type="molecule type" value="Genomic_DNA"/>
</dbReference>
<proteinExistence type="predicted"/>
<evidence type="ECO:0000313" key="1">
    <source>
        <dbReference type="EMBL" id="QBK90445.1"/>
    </source>
</evidence>
<sequence length="259" mass="30111">MLRAREGGLRDLTLSEFYGLFSRDSAHVESMIAREMNKMTTEKKLQRMRSKLKAEAEEGQEFKAVITKVQALDELSYIDLAATHLFIVAGGKDLRVYEDQFVSPVGVALAGQELWLVMHLIHPRLNQLYRKIIVPKVRSAELWAQSYMFSCGESFAVDFWQTWFLAISVYQVKFINWFRIQYHPESSEPDSDKLRSEVREFHKLSASEPVTEEHINRFRSGMYFMAGLMEANPTQYDQQDLVRVAFQIKVAKEGHIRTF</sequence>
<reference evidence="1" key="1">
    <citation type="journal article" date="2019" name="MBio">
        <title>Virus Genomes from Deep Sea Sediments Expand the Ocean Megavirome and Support Independent Origins of Viral Gigantism.</title>
        <authorList>
            <person name="Backstrom D."/>
            <person name="Yutin N."/>
            <person name="Jorgensen S.L."/>
            <person name="Dharamshi J."/>
            <person name="Homa F."/>
            <person name="Zaremba-Niedwiedzka K."/>
            <person name="Spang A."/>
            <person name="Wolf Y.I."/>
            <person name="Koonin E.V."/>
            <person name="Ettema T.J."/>
        </authorList>
    </citation>
    <scope>NUCLEOTIDE SEQUENCE</scope>
</reference>